<feature type="region of interest" description="Disordered" evidence="1">
    <location>
        <begin position="56"/>
        <end position="100"/>
    </location>
</feature>
<sequence length="219" mass="23938">MPSVHSTHTSSDDPFVDTTTPLGFHPKVAVVGIDNLPRTIEADLAETMADSLDIPCLTANTSPSSTRTTNTNNDGDASTGDGTPSSRSSSPSDDDFQSDDDADEQLFRSARIDFRFPRGDDRADDSLFLAARIEEGMPVNEKDCAEGAGSSIREMLVDKISPTKLFLLRKMEEGKKKVVTYKERVEKMKGIVGMTRGEEDDEGEFPLAVSDDEVELLRE</sequence>
<evidence type="ECO:0000313" key="2">
    <source>
        <dbReference type="EMBL" id="KAK4445622.1"/>
    </source>
</evidence>
<reference evidence="2" key="2">
    <citation type="submission" date="2023-05" db="EMBL/GenBank/DDBJ databases">
        <authorList>
            <consortium name="Lawrence Berkeley National Laboratory"/>
            <person name="Steindorff A."/>
            <person name="Hensen N."/>
            <person name="Bonometti L."/>
            <person name="Westerberg I."/>
            <person name="Brannstrom I.O."/>
            <person name="Guillou S."/>
            <person name="Cros-Aarteil S."/>
            <person name="Calhoun S."/>
            <person name="Haridas S."/>
            <person name="Kuo A."/>
            <person name="Mondo S."/>
            <person name="Pangilinan J."/>
            <person name="Riley R."/>
            <person name="Labutti K."/>
            <person name="Andreopoulos B."/>
            <person name="Lipzen A."/>
            <person name="Chen C."/>
            <person name="Yanf M."/>
            <person name="Daum C."/>
            <person name="Ng V."/>
            <person name="Clum A."/>
            <person name="Ohm R."/>
            <person name="Martin F."/>
            <person name="Silar P."/>
            <person name="Natvig D."/>
            <person name="Lalanne C."/>
            <person name="Gautier V."/>
            <person name="Ament-Velasquez S.L."/>
            <person name="Kruys A."/>
            <person name="Hutchinson M.I."/>
            <person name="Powell A.J."/>
            <person name="Barry K."/>
            <person name="Miller A.N."/>
            <person name="Grigoriev I.V."/>
            <person name="Debuchy R."/>
            <person name="Gladieux P."/>
            <person name="Thoren M.H."/>
            <person name="Johannesson H."/>
        </authorList>
    </citation>
    <scope>NUCLEOTIDE SEQUENCE</scope>
    <source>
        <strain evidence="2">PSN243</strain>
    </source>
</reference>
<comment type="caution">
    <text evidence="2">The sequence shown here is derived from an EMBL/GenBank/DDBJ whole genome shotgun (WGS) entry which is preliminary data.</text>
</comment>
<name>A0AAV9GBR8_9PEZI</name>
<feature type="region of interest" description="Disordered" evidence="1">
    <location>
        <begin position="1"/>
        <end position="22"/>
    </location>
</feature>
<dbReference type="EMBL" id="MU865964">
    <property type="protein sequence ID" value="KAK4445622.1"/>
    <property type="molecule type" value="Genomic_DNA"/>
</dbReference>
<gene>
    <name evidence="2" type="ORF">QBC34DRAFT_428976</name>
</gene>
<proteinExistence type="predicted"/>
<feature type="region of interest" description="Disordered" evidence="1">
    <location>
        <begin position="193"/>
        <end position="219"/>
    </location>
</feature>
<evidence type="ECO:0000256" key="1">
    <source>
        <dbReference type="SAM" id="MobiDB-lite"/>
    </source>
</evidence>
<feature type="compositionally biased region" description="Low complexity" evidence="1">
    <location>
        <begin position="58"/>
        <end position="91"/>
    </location>
</feature>
<protein>
    <submittedName>
        <fullName evidence="2">Uncharacterized protein</fullName>
    </submittedName>
</protein>
<dbReference type="AlphaFoldDB" id="A0AAV9GBR8"/>
<organism evidence="2 3">
    <name type="scientific">Podospora aff. communis PSN243</name>
    <dbReference type="NCBI Taxonomy" id="3040156"/>
    <lineage>
        <taxon>Eukaryota</taxon>
        <taxon>Fungi</taxon>
        <taxon>Dikarya</taxon>
        <taxon>Ascomycota</taxon>
        <taxon>Pezizomycotina</taxon>
        <taxon>Sordariomycetes</taxon>
        <taxon>Sordariomycetidae</taxon>
        <taxon>Sordariales</taxon>
        <taxon>Podosporaceae</taxon>
        <taxon>Podospora</taxon>
    </lineage>
</organism>
<feature type="compositionally biased region" description="Acidic residues" evidence="1">
    <location>
        <begin position="198"/>
        <end position="219"/>
    </location>
</feature>
<evidence type="ECO:0000313" key="3">
    <source>
        <dbReference type="Proteomes" id="UP001321760"/>
    </source>
</evidence>
<accession>A0AAV9GBR8</accession>
<dbReference type="Proteomes" id="UP001321760">
    <property type="component" value="Unassembled WGS sequence"/>
</dbReference>
<reference evidence="2" key="1">
    <citation type="journal article" date="2023" name="Mol. Phylogenet. Evol.">
        <title>Genome-scale phylogeny and comparative genomics of the fungal order Sordariales.</title>
        <authorList>
            <person name="Hensen N."/>
            <person name="Bonometti L."/>
            <person name="Westerberg I."/>
            <person name="Brannstrom I.O."/>
            <person name="Guillou S."/>
            <person name="Cros-Aarteil S."/>
            <person name="Calhoun S."/>
            <person name="Haridas S."/>
            <person name="Kuo A."/>
            <person name="Mondo S."/>
            <person name="Pangilinan J."/>
            <person name="Riley R."/>
            <person name="LaButti K."/>
            <person name="Andreopoulos B."/>
            <person name="Lipzen A."/>
            <person name="Chen C."/>
            <person name="Yan M."/>
            <person name="Daum C."/>
            <person name="Ng V."/>
            <person name="Clum A."/>
            <person name="Steindorff A."/>
            <person name="Ohm R.A."/>
            <person name="Martin F."/>
            <person name="Silar P."/>
            <person name="Natvig D.O."/>
            <person name="Lalanne C."/>
            <person name="Gautier V."/>
            <person name="Ament-Velasquez S.L."/>
            <person name="Kruys A."/>
            <person name="Hutchinson M.I."/>
            <person name="Powell A.J."/>
            <person name="Barry K."/>
            <person name="Miller A.N."/>
            <person name="Grigoriev I.V."/>
            <person name="Debuchy R."/>
            <person name="Gladieux P."/>
            <person name="Hiltunen Thoren M."/>
            <person name="Johannesson H."/>
        </authorList>
    </citation>
    <scope>NUCLEOTIDE SEQUENCE</scope>
    <source>
        <strain evidence="2">PSN243</strain>
    </source>
</reference>
<keyword evidence="3" id="KW-1185">Reference proteome</keyword>